<dbReference type="AlphaFoldDB" id="A0A5M6D317"/>
<gene>
    <name evidence="2" type="ORF">FYK55_18880</name>
</gene>
<dbReference type="EMBL" id="VWOX01000011">
    <property type="protein sequence ID" value="KAA5540970.1"/>
    <property type="molecule type" value="Genomic_DNA"/>
</dbReference>
<evidence type="ECO:0000313" key="3">
    <source>
        <dbReference type="Proteomes" id="UP000324479"/>
    </source>
</evidence>
<evidence type="ECO:0000313" key="2">
    <source>
        <dbReference type="EMBL" id="KAA5540970.1"/>
    </source>
</evidence>
<keyword evidence="1" id="KW-1133">Transmembrane helix</keyword>
<sequence>MTPANVSLLNALVLIVVGLAGYVTSETPSKTAFIPVVFGGILLILNPGVRKKNKTVAHVAVLATLLILLGLIMPLKGAIGRGDGAAIARVSLMLLTTLVAMVVFVRSFIQARREKTSADPPPNAD</sequence>
<keyword evidence="3" id="KW-1185">Reference proteome</keyword>
<comment type="caution">
    <text evidence="2">The sequence shown here is derived from an EMBL/GenBank/DDBJ whole genome shotgun (WGS) entry which is preliminary data.</text>
</comment>
<accession>A0A5M6D317</accession>
<feature type="transmembrane region" description="Helical" evidence="1">
    <location>
        <begin position="56"/>
        <end position="75"/>
    </location>
</feature>
<feature type="transmembrane region" description="Helical" evidence="1">
    <location>
        <begin position="87"/>
        <end position="105"/>
    </location>
</feature>
<keyword evidence="1" id="KW-0812">Transmembrane</keyword>
<proteinExistence type="predicted"/>
<dbReference type="Proteomes" id="UP000324479">
    <property type="component" value="Unassembled WGS sequence"/>
</dbReference>
<feature type="transmembrane region" description="Helical" evidence="1">
    <location>
        <begin position="31"/>
        <end position="49"/>
    </location>
</feature>
<dbReference type="RefSeq" id="WP_150078015.1">
    <property type="nucleotide sequence ID" value="NZ_VWOX01000011.1"/>
</dbReference>
<organism evidence="2 3">
    <name type="scientific">Roseiconus nitratireducens</name>
    <dbReference type="NCBI Taxonomy" id="2605748"/>
    <lineage>
        <taxon>Bacteria</taxon>
        <taxon>Pseudomonadati</taxon>
        <taxon>Planctomycetota</taxon>
        <taxon>Planctomycetia</taxon>
        <taxon>Pirellulales</taxon>
        <taxon>Pirellulaceae</taxon>
        <taxon>Roseiconus</taxon>
    </lineage>
</organism>
<reference evidence="2 3" key="1">
    <citation type="submission" date="2019-08" db="EMBL/GenBank/DDBJ databases">
        <authorList>
            <person name="Dhanesh K."/>
            <person name="Kumar G."/>
            <person name="Sasikala C."/>
            <person name="Venkata Ramana C."/>
        </authorList>
    </citation>
    <scope>NUCLEOTIDE SEQUENCE [LARGE SCALE GENOMIC DNA]</scope>
    <source>
        <strain evidence="2 3">JC645</strain>
    </source>
</reference>
<name>A0A5M6D317_9BACT</name>
<feature type="transmembrane region" description="Helical" evidence="1">
    <location>
        <begin position="7"/>
        <end position="25"/>
    </location>
</feature>
<keyword evidence="1" id="KW-0472">Membrane</keyword>
<protein>
    <submittedName>
        <fullName evidence="2">Uncharacterized protein</fullName>
    </submittedName>
</protein>
<evidence type="ECO:0000256" key="1">
    <source>
        <dbReference type="SAM" id="Phobius"/>
    </source>
</evidence>